<dbReference type="Pfam" id="PF01609">
    <property type="entry name" value="DDE_Tnp_1"/>
    <property type="match status" value="1"/>
</dbReference>
<protein>
    <recommendedName>
        <fullName evidence="2">Transposase IS4-like domain-containing protein</fullName>
    </recommendedName>
</protein>
<gene>
    <name evidence="3" type="ORF">S12H4_07405</name>
</gene>
<name>X1PUY6_9ZZZZ</name>
<evidence type="ECO:0000256" key="1">
    <source>
        <dbReference type="SAM" id="MobiDB-lite"/>
    </source>
</evidence>
<reference evidence="3" key="1">
    <citation type="journal article" date="2014" name="Front. Microbiol.">
        <title>High frequency of phylogenetically diverse reductive dehalogenase-homologous genes in deep subseafloor sedimentary metagenomes.</title>
        <authorList>
            <person name="Kawai M."/>
            <person name="Futagami T."/>
            <person name="Toyoda A."/>
            <person name="Takaki Y."/>
            <person name="Nishi S."/>
            <person name="Hori S."/>
            <person name="Arai W."/>
            <person name="Tsubouchi T."/>
            <person name="Morono Y."/>
            <person name="Uchiyama I."/>
            <person name="Ito T."/>
            <person name="Fujiyama A."/>
            <person name="Inagaki F."/>
            <person name="Takami H."/>
        </authorList>
    </citation>
    <scope>NUCLEOTIDE SEQUENCE</scope>
    <source>
        <strain evidence="3">Expedition CK06-06</strain>
    </source>
</reference>
<dbReference type="InterPro" id="IPR002559">
    <property type="entry name" value="Transposase_11"/>
</dbReference>
<dbReference type="GO" id="GO:0004803">
    <property type="term" value="F:transposase activity"/>
    <property type="evidence" value="ECO:0007669"/>
    <property type="project" value="InterPro"/>
</dbReference>
<feature type="non-terminal residue" evidence="3">
    <location>
        <position position="243"/>
    </location>
</feature>
<evidence type="ECO:0000313" key="3">
    <source>
        <dbReference type="EMBL" id="GAI59648.1"/>
    </source>
</evidence>
<sequence length="243" mass="28085">MAVQIDLGDLPDETQFYRFMRNTKNSTLKAVHKAANDVLIENNLVSLDEFILDSKPIKAATKENNFKNPNRNTTNKSKKPKRNPRATLSYYSCQVINDKKQNMIFFWGFRTHAIVTKEGICLVEKTLPNNVTDQEAAFSLIKELKRRYRFKKGAIFIADKAYDVRELYTFIVEQMKSTPYIPINPRNQKDDKTFGPHGCPLCDARLEMKSAGKWTEANRDRIKFRCPIKASKKFAKKHGEICP</sequence>
<feature type="domain" description="Transposase IS4-like" evidence="2">
    <location>
        <begin position="50"/>
        <end position="215"/>
    </location>
</feature>
<comment type="caution">
    <text evidence="3">The sequence shown here is derived from an EMBL/GenBank/DDBJ whole genome shotgun (WGS) entry which is preliminary data.</text>
</comment>
<dbReference type="EMBL" id="BARW01002728">
    <property type="protein sequence ID" value="GAI59648.1"/>
    <property type="molecule type" value="Genomic_DNA"/>
</dbReference>
<dbReference type="AlphaFoldDB" id="X1PUY6"/>
<dbReference type="GO" id="GO:0006313">
    <property type="term" value="P:DNA transposition"/>
    <property type="evidence" value="ECO:0007669"/>
    <property type="project" value="InterPro"/>
</dbReference>
<organism evidence="3">
    <name type="scientific">marine sediment metagenome</name>
    <dbReference type="NCBI Taxonomy" id="412755"/>
    <lineage>
        <taxon>unclassified sequences</taxon>
        <taxon>metagenomes</taxon>
        <taxon>ecological metagenomes</taxon>
    </lineage>
</organism>
<evidence type="ECO:0000259" key="2">
    <source>
        <dbReference type="Pfam" id="PF01609"/>
    </source>
</evidence>
<feature type="region of interest" description="Disordered" evidence="1">
    <location>
        <begin position="62"/>
        <end position="84"/>
    </location>
</feature>
<dbReference type="GO" id="GO:0003677">
    <property type="term" value="F:DNA binding"/>
    <property type="evidence" value="ECO:0007669"/>
    <property type="project" value="InterPro"/>
</dbReference>
<accession>X1PUY6</accession>
<feature type="compositionally biased region" description="Low complexity" evidence="1">
    <location>
        <begin position="66"/>
        <end position="75"/>
    </location>
</feature>
<proteinExistence type="predicted"/>